<dbReference type="EMBL" id="CAJZBQ010000011">
    <property type="protein sequence ID" value="CAG9313865.1"/>
    <property type="molecule type" value="Genomic_DNA"/>
</dbReference>
<evidence type="ECO:0000313" key="2">
    <source>
        <dbReference type="Proteomes" id="UP001162131"/>
    </source>
</evidence>
<comment type="caution">
    <text evidence="1">The sequence shown here is derived from an EMBL/GenBank/DDBJ whole genome shotgun (WGS) entry which is preliminary data.</text>
</comment>
<accession>A0AAU9IFZ7</accession>
<sequence>MQTWFQGLAELVVQFNQASNYLTNYYLIAILNKLKIKTQSQERKKLFKDLKYFACYIKVNKYLLYHETAYNLYE</sequence>
<dbReference type="AlphaFoldDB" id="A0AAU9IFZ7"/>
<reference evidence="1" key="1">
    <citation type="submission" date="2021-09" db="EMBL/GenBank/DDBJ databases">
        <authorList>
            <consortium name="AG Swart"/>
            <person name="Singh M."/>
            <person name="Singh A."/>
            <person name="Seah K."/>
            <person name="Emmerich C."/>
        </authorList>
    </citation>
    <scope>NUCLEOTIDE SEQUENCE</scope>
    <source>
        <strain evidence="1">ATCC30299</strain>
    </source>
</reference>
<protein>
    <submittedName>
        <fullName evidence="1">Uncharacterized protein</fullName>
    </submittedName>
</protein>
<proteinExistence type="predicted"/>
<dbReference type="Proteomes" id="UP001162131">
    <property type="component" value="Unassembled WGS sequence"/>
</dbReference>
<gene>
    <name evidence="1" type="ORF">BSTOLATCC_MIC9667</name>
</gene>
<evidence type="ECO:0000313" key="1">
    <source>
        <dbReference type="EMBL" id="CAG9313865.1"/>
    </source>
</evidence>
<keyword evidence="2" id="KW-1185">Reference proteome</keyword>
<organism evidence="1 2">
    <name type="scientific">Blepharisma stoltei</name>
    <dbReference type="NCBI Taxonomy" id="1481888"/>
    <lineage>
        <taxon>Eukaryota</taxon>
        <taxon>Sar</taxon>
        <taxon>Alveolata</taxon>
        <taxon>Ciliophora</taxon>
        <taxon>Postciliodesmatophora</taxon>
        <taxon>Heterotrichea</taxon>
        <taxon>Heterotrichida</taxon>
        <taxon>Blepharismidae</taxon>
        <taxon>Blepharisma</taxon>
    </lineage>
</organism>
<name>A0AAU9IFZ7_9CILI</name>